<dbReference type="Gene3D" id="1.20.1080.10">
    <property type="entry name" value="Glycerol uptake facilitator protein"/>
    <property type="match status" value="1"/>
</dbReference>
<keyword evidence="5 8" id="KW-1133">Transmembrane helix</keyword>
<dbReference type="Proteomes" id="UP000291236">
    <property type="component" value="Chromosome"/>
</dbReference>
<dbReference type="PANTHER" id="PTHR43829:SF9">
    <property type="entry name" value="AQUAPORIN-9"/>
    <property type="match status" value="1"/>
</dbReference>
<gene>
    <name evidence="9" type="ORF">JCM31447_16710</name>
</gene>
<comment type="subcellular location">
    <subcellularLocation>
        <location evidence="1">Membrane</location>
        <topology evidence="1">Multi-pass membrane protein</topology>
    </subcellularLocation>
</comment>
<name>A0A4P2VKS7_FLUSA</name>
<evidence type="ECO:0000313" key="9">
    <source>
        <dbReference type="EMBL" id="BBH53228.1"/>
    </source>
</evidence>
<evidence type="ECO:0000256" key="5">
    <source>
        <dbReference type="ARBA" id="ARBA00022989"/>
    </source>
</evidence>
<feature type="transmembrane region" description="Helical" evidence="8">
    <location>
        <begin position="6"/>
        <end position="28"/>
    </location>
</feature>
<feature type="transmembrane region" description="Helical" evidence="8">
    <location>
        <begin position="220"/>
        <end position="242"/>
    </location>
</feature>
<evidence type="ECO:0000256" key="1">
    <source>
        <dbReference type="ARBA" id="ARBA00004141"/>
    </source>
</evidence>
<organism evidence="9 10">
    <name type="scientific">Fluviispira sanaruensis</name>
    <dbReference type="NCBI Taxonomy" id="2493639"/>
    <lineage>
        <taxon>Bacteria</taxon>
        <taxon>Pseudomonadati</taxon>
        <taxon>Bdellovibrionota</taxon>
        <taxon>Oligoflexia</taxon>
        <taxon>Silvanigrellales</taxon>
        <taxon>Silvanigrellaceae</taxon>
        <taxon>Fluviispira</taxon>
    </lineage>
</organism>
<feature type="transmembrane region" description="Helical" evidence="8">
    <location>
        <begin position="35"/>
        <end position="55"/>
    </location>
</feature>
<evidence type="ECO:0000256" key="6">
    <source>
        <dbReference type="ARBA" id="ARBA00023136"/>
    </source>
</evidence>
<evidence type="ECO:0000256" key="8">
    <source>
        <dbReference type="SAM" id="Phobius"/>
    </source>
</evidence>
<keyword evidence="3 7" id="KW-0813">Transport</keyword>
<protein>
    <submittedName>
        <fullName evidence="9">Aquaporin family protein</fullName>
    </submittedName>
</protein>
<dbReference type="InterPro" id="IPR023271">
    <property type="entry name" value="Aquaporin-like"/>
</dbReference>
<proteinExistence type="inferred from homology"/>
<dbReference type="InterPro" id="IPR000425">
    <property type="entry name" value="MIP"/>
</dbReference>
<reference evidence="9 10" key="1">
    <citation type="submission" date="2018-12" db="EMBL/GenBank/DDBJ databases">
        <title>Rubrispira sanarue gen. nov., sp., nov., a member of the order Silvanigrellales, isolated from a brackish lake in Hamamatsu Japan.</title>
        <authorList>
            <person name="Maejima Y."/>
            <person name="Iino T."/>
            <person name="Muraguchi Y."/>
            <person name="Fukuda K."/>
            <person name="Nojiri H."/>
            <person name="Ohkuma M."/>
            <person name="Moriuchi R."/>
            <person name="Dohra H."/>
            <person name="Kimbara K."/>
            <person name="Shintani M."/>
        </authorList>
    </citation>
    <scope>NUCLEOTIDE SEQUENCE [LARGE SCALE GENOMIC DNA]</scope>
    <source>
        <strain evidence="9 10">RF1110005</strain>
    </source>
</reference>
<feature type="transmembrane region" description="Helical" evidence="8">
    <location>
        <begin position="75"/>
        <end position="108"/>
    </location>
</feature>
<dbReference type="AlphaFoldDB" id="A0A4P2VKS7"/>
<feature type="transmembrane region" description="Helical" evidence="8">
    <location>
        <begin position="169"/>
        <end position="193"/>
    </location>
</feature>
<evidence type="ECO:0000256" key="4">
    <source>
        <dbReference type="ARBA" id="ARBA00022692"/>
    </source>
</evidence>
<dbReference type="PRINTS" id="PR00783">
    <property type="entry name" value="MINTRINSICP"/>
</dbReference>
<evidence type="ECO:0000313" key="10">
    <source>
        <dbReference type="Proteomes" id="UP000291236"/>
    </source>
</evidence>
<dbReference type="KEGG" id="sbf:JCM31447_16710"/>
<sequence length="243" mass="25315">MEDIVLGEFLGCIFLMLFGGGVVANCVLTKSKGLNAGWLAIAIGWGFAVMGAVFVAKSTGSAQADLNPAVTLAKYLLGGIYTLGQLTPIILAQFLGCFVGSVIVWLAYYSHWKETKDPSTILAVFSTGPAIRSSGANFINEVIGTCVLVFGIGAIFGKATNNGEISPAMGPYFVGLLVWAVILSLGGATGCAINPARDLAPRIAHSLLPISGKGNSDWSYAWIPVLGPIVGGIFGALLWRAFL</sequence>
<dbReference type="SUPFAM" id="SSF81338">
    <property type="entry name" value="Aquaporin-like"/>
    <property type="match status" value="1"/>
</dbReference>
<evidence type="ECO:0000256" key="3">
    <source>
        <dbReference type="ARBA" id="ARBA00022448"/>
    </source>
</evidence>
<feature type="transmembrane region" description="Helical" evidence="8">
    <location>
        <begin position="138"/>
        <end position="157"/>
    </location>
</feature>
<dbReference type="PANTHER" id="PTHR43829">
    <property type="entry name" value="AQUAPORIN OR AQUAGLYCEROPORIN RELATED"/>
    <property type="match status" value="1"/>
</dbReference>
<evidence type="ECO:0000256" key="2">
    <source>
        <dbReference type="ARBA" id="ARBA00006175"/>
    </source>
</evidence>
<keyword evidence="10" id="KW-1185">Reference proteome</keyword>
<dbReference type="OrthoDB" id="9807293at2"/>
<dbReference type="InterPro" id="IPR050363">
    <property type="entry name" value="MIP/Aquaporin"/>
</dbReference>
<dbReference type="RefSeq" id="WP_130608653.1">
    <property type="nucleotide sequence ID" value="NZ_AP019368.1"/>
</dbReference>
<keyword evidence="6 8" id="KW-0472">Membrane</keyword>
<keyword evidence="4 7" id="KW-0812">Transmembrane</keyword>
<comment type="similarity">
    <text evidence="2 7">Belongs to the MIP/aquaporin (TC 1.A.8) family.</text>
</comment>
<dbReference type="Pfam" id="PF00230">
    <property type="entry name" value="MIP"/>
    <property type="match status" value="1"/>
</dbReference>
<accession>A0A4P2VKS7</accession>
<dbReference type="EMBL" id="AP019368">
    <property type="protein sequence ID" value="BBH53228.1"/>
    <property type="molecule type" value="Genomic_DNA"/>
</dbReference>
<dbReference type="GO" id="GO:0015254">
    <property type="term" value="F:glycerol channel activity"/>
    <property type="evidence" value="ECO:0007669"/>
    <property type="project" value="TreeGrafter"/>
</dbReference>
<dbReference type="GO" id="GO:0005886">
    <property type="term" value="C:plasma membrane"/>
    <property type="evidence" value="ECO:0007669"/>
    <property type="project" value="TreeGrafter"/>
</dbReference>
<evidence type="ECO:0000256" key="7">
    <source>
        <dbReference type="RuleBase" id="RU000477"/>
    </source>
</evidence>